<dbReference type="Gene3D" id="3.40.50.2000">
    <property type="entry name" value="Glycogen Phosphorylase B"/>
    <property type="match status" value="2"/>
</dbReference>
<evidence type="ECO:0000313" key="4">
    <source>
        <dbReference type="Proteomes" id="UP001491088"/>
    </source>
</evidence>
<proteinExistence type="predicted"/>
<keyword evidence="3" id="KW-0808">Transferase</keyword>
<dbReference type="InterPro" id="IPR001296">
    <property type="entry name" value="Glyco_trans_1"/>
</dbReference>
<feature type="domain" description="Glycosyltransferase subfamily 4-like N-terminal" evidence="2">
    <location>
        <begin position="18"/>
        <end position="180"/>
    </location>
</feature>
<feature type="domain" description="Glycosyl transferase family 1" evidence="1">
    <location>
        <begin position="190"/>
        <end position="355"/>
    </location>
</feature>
<dbReference type="SUPFAM" id="SSF53756">
    <property type="entry name" value="UDP-Glycosyltransferase/glycogen phosphorylase"/>
    <property type="match status" value="1"/>
</dbReference>
<dbReference type="PANTHER" id="PTHR12526">
    <property type="entry name" value="GLYCOSYLTRANSFERASE"/>
    <property type="match status" value="1"/>
</dbReference>
<dbReference type="CDD" id="cd03801">
    <property type="entry name" value="GT4_PimA-like"/>
    <property type="match status" value="1"/>
</dbReference>
<dbReference type="EC" id="2.4.-.-" evidence="3"/>
<dbReference type="EMBL" id="CP150496">
    <property type="protein sequence ID" value="WYW55993.1"/>
    <property type="molecule type" value="Genomic_DNA"/>
</dbReference>
<evidence type="ECO:0000259" key="2">
    <source>
        <dbReference type="Pfam" id="PF13439"/>
    </source>
</evidence>
<name>A0ABZ2TS90_9FLAO</name>
<evidence type="ECO:0000259" key="1">
    <source>
        <dbReference type="Pfam" id="PF00534"/>
    </source>
</evidence>
<dbReference type="RefSeq" id="WP_340933770.1">
    <property type="nucleotide sequence ID" value="NZ_CP150496.1"/>
</dbReference>
<accession>A0ABZ2TS90</accession>
<protein>
    <submittedName>
        <fullName evidence="3">Glycosyltransferase family 4 protein</fullName>
        <ecNumber evidence="3">2.4.-.-</ecNumber>
    </submittedName>
</protein>
<dbReference type="Pfam" id="PF00534">
    <property type="entry name" value="Glycos_transf_1"/>
    <property type="match status" value="1"/>
</dbReference>
<organism evidence="3 4">
    <name type="scientific">Polaribacter marinaquae</name>
    <dbReference type="NCBI Taxonomy" id="1642819"/>
    <lineage>
        <taxon>Bacteria</taxon>
        <taxon>Pseudomonadati</taxon>
        <taxon>Bacteroidota</taxon>
        <taxon>Flavobacteriia</taxon>
        <taxon>Flavobacteriales</taxon>
        <taxon>Flavobacteriaceae</taxon>
    </lineage>
</organism>
<reference evidence="3 4" key="1">
    <citation type="submission" date="2024-03" db="EMBL/GenBank/DDBJ databases">
        <authorList>
            <person name="Cao K."/>
        </authorList>
    </citation>
    <scope>NUCLEOTIDE SEQUENCE [LARGE SCALE GENOMIC DNA]</scope>
    <source>
        <strain evidence="3 4">MCCC 1K00696</strain>
    </source>
</reference>
<gene>
    <name evidence="3" type="ORF">WG950_01775</name>
</gene>
<dbReference type="GO" id="GO:0016757">
    <property type="term" value="F:glycosyltransferase activity"/>
    <property type="evidence" value="ECO:0007669"/>
    <property type="project" value="UniProtKB-KW"/>
</dbReference>
<evidence type="ECO:0000313" key="3">
    <source>
        <dbReference type="EMBL" id="WYW55993.1"/>
    </source>
</evidence>
<keyword evidence="3" id="KW-0328">Glycosyltransferase</keyword>
<dbReference type="PANTHER" id="PTHR12526:SF638">
    <property type="entry name" value="SPORE COAT PROTEIN SA"/>
    <property type="match status" value="1"/>
</dbReference>
<dbReference type="Pfam" id="PF13439">
    <property type="entry name" value="Glyco_transf_4"/>
    <property type="match status" value="1"/>
</dbReference>
<keyword evidence="4" id="KW-1185">Reference proteome</keyword>
<sequence>MHILFLTNEYPYKNEAHGGIGTFIKFLAEQLIENNIKISVLGVYNIQEDETYKLNKIDVYRLKISKWKFAKFYDHKIRILKCIKEIHKKKQIDIIEGSELNFAFFPYKSSYKKVIRLHGGHHFFASEEQRKVNNWKAYQEKISFKKADNFVAVSNYVGYKTKRLLKNNFTYTTIYNSIDLRPFYKSSYNKEHLYKLLFVGTVCYKKGIDSLIDAIPIIKKKYPNVVLEIIGRDWVDNNGNSYTGLLKKRIKDIDKHNIKFTGSIPYKDIPRRLEEAQLCVYPSISESFGLTLIEGMAMGKAIIASNIKPFNEIVGNSNSVLFFKPNSKEDISEKVVHLFSDHKKRLELIEKSRKHILECFDSDSILEDNISFYKSILR</sequence>
<dbReference type="InterPro" id="IPR028098">
    <property type="entry name" value="Glyco_trans_4-like_N"/>
</dbReference>
<dbReference type="Proteomes" id="UP001491088">
    <property type="component" value="Chromosome"/>
</dbReference>